<dbReference type="Proteomes" id="UP001249851">
    <property type="component" value="Unassembled WGS sequence"/>
</dbReference>
<evidence type="ECO:0000313" key="4">
    <source>
        <dbReference type="Proteomes" id="UP001249851"/>
    </source>
</evidence>
<evidence type="ECO:0000313" key="3">
    <source>
        <dbReference type="EMBL" id="KAK2564339.1"/>
    </source>
</evidence>
<sequence>MEHKLRINVVCSSRDRRFLVLAEKKWTVSTFRKITEDVFHELYSDETKLKISGIQNEFHFDIPLNYKVEEVMVDSGLVFVVEKESSFLDVKRTTANDIELFNGDNQGHHHKREKTKTARKKSNSVKTLTQKCVNVEIGDTSCTLIDAVTSTTNPTQATCLMPQVIERISEDSEVDIESIDDTATPSFQASSNMTGVKRRINERKTCQQLLRKARKLKNATQKTPQLIPKRIHNSGALKK</sequence>
<evidence type="ECO:0000256" key="1">
    <source>
        <dbReference type="SAM" id="MobiDB-lite"/>
    </source>
</evidence>
<feature type="compositionally biased region" description="Basic residues" evidence="1">
    <location>
        <begin position="229"/>
        <end position="239"/>
    </location>
</feature>
<feature type="domain" description="Nucleolar protein Dnt1-like N-terminal" evidence="2">
    <location>
        <begin position="16"/>
        <end position="84"/>
    </location>
</feature>
<organism evidence="3 4">
    <name type="scientific">Acropora cervicornis</name>
    <name type="common">Staghorn coral</name>
    <dbReference type="NCBI Taxonomy" id="6130"/>
    <lineage>
        <taxon>Eukaryota</taxon>
        <taxon>Metazoa</taxon>
        <taxon>Cnidaria</taxon>
        <taxon>Anthozoa</taxon>
        <taxon>Hexacorallia</taxon>
        <taxon>Scleractinia</taxon>
        <taxon>Astrocoeniina</taxon>
        <taxon>Acroporidae</taxon>
        <taxon>Acropora</taxon>
    </lineage>
</organism>
<dbReference type="AlphaFoldDB" id="A0AAD9QNE3"/>
<comment type="caution">
    <text evidence="3">The sequence shown here is derived from an EMBL/GenBank/DDBJ whole genome shotgun (WGS) entry which is preliminary data.</text>
</comment>
<evidence type="ECO:0000259" key="2">
    <source>
        <dbReference type="Pfam" id="PF10407"/>
    </source>
</evidence>
<accession>A0AAD9QNE3</accession>
<protein>
    <recommendedName>
        <fullName evidence="2">Nucleolar protein Dnt1-like N-terminal domain-containing protein</fullName>
    </recommendedName>
</protein>
<reference evidence="3" key="1">
    <citation type="journal article" date="2023" name="G3 (Bethesda)">
        <title>Whole genome assembly and annotation of the endangered Caribbean coral Acropora cervicornis.</title>
        <authorList>
            <person name="Selwyn J.D."/>
            <person name="Vollmer S.V."/>
        </authorList>
    </citation>
    <scope>NUCLEOTIDE SEQUENCE</scope>
    <source>
        <strain evidence="3">K2</strain>
    </source>
</reference>
<dbReference type="InterPro" id="IPR018844">
    <property type="entry name" value="Dnt1-like_N"/>
</dbReference>
<feature type="region of interest" description="Disordered" evidence="1">
    <location>
        <begin position="216"/>
        <end position="239"/>
    </location>
</feature>
<dbReference type="EMBL" id="JARQWQ010000023">
    <property type="protein sequence ID" value="KAK2564339.1"/>
    <property type="molecule type" value="Genomic_DNA"/>
</dbReference>
<reference evidence="3" key="2">
    <citation type="journal article" date="2023" name="Science">
        <title>Genomic signatures of disease resistance in endangered staghorn corals.</title>
        <authorList>
            <person name="Vollmer S.V."/>
            <person name="Selwyn J.D."/>
            <person name="Despard B.A."/>
            <person name="Roesel C.L."/>
        </authorList>
    </citation>
    <scope>NUCLEOTIDE SEQUENCE</scope>
    <source>
        <strain evidence="3">K2</strain>
    </source>
</reference>
<name>A0AAD9QNE3_ACRCE</name>
<gene>
    <name evidence="3" type="ORF">P5673_012603</name>
</gene>
<dbReference type="Pfam" id="PF10407">
    <property type="entry name" value="Cytokin_check_N"/>
    <property type="match status" value="1"/>
</dbReference>
<keyword evidence="4" id="KW-1185">Reference proteome</keyword>
<proteinExistence type="predicted"/>